<dbReference type="Gramene" id="OMERI05G06570.1">
    <property type="protein sequence ID" value="OMERI05G06570.1"/>
    <property type="gene ID" value="OMERI05G06570"/>
</dbReference>
<keyword evidence="5" id="KW-1185">Reference proteome</keyword>
<evidence type="ECO:0000313" key="5">
    <source>
        <dbReference type="Proteomes" id="UP000008021"/>
    </source>
</evidence>
<evidence type="ECO:0000256" key="2">
    <source>
        <dbReference type="SAM" id="SignalP"/>
    </source>
</evidence>
<dbReference type="EnsemblPlants" id="OMERI05G06570.1">
    <property type="protein sequence ID" value="OMERI05G06570.1"/>
    <property type="gene ID" value="OMERI05G06570"/>
</dbReference>
<dbReference type="eggNOG" id="ENOG502QT2V">
    <property type="taxonomic scope" value="Eukaryota"/>
</dbReference>
<proteinExistence type="predicted"/>
<evidence type="ECO:0000256" key="1">
    <source>
        <dbReference type="ARBA" id="ARBA00022729"/>
    </source>
</evidence>
<feature type="chain" id="PRO_5002357094" description="BURP domain-containing protein" evidence="2">
    <location>
        <begin position="22"/>
        <end position="285"/>
    </location>
</feature>
<dbReference type="SMART" id="SM01045">
    <property type="entry name" value="BURP"/>
    <property type="match status" value="1"/>
</dbReference>
<dbReference type="PANTHER" id="PTHR31236:SF31">
    <property type="entry name" value="BURP DOMAIN-CONTAINING PROTEIN 7"/>
    <property type="match status" value="1"/>
</dbReference>
<accession>A0A0E0DNE4</accession>
<feature type="domain" description="BURP" evidence="3">
    <location>
        <begin position="65"/>
        <end position="285"/>
    </location>
</feature>
<dbReference type="PANTHER" id="PTHR31236">
    <property type="entry name" value="BURP DOMAIN PROTEIN USPL1-LIKE"/>
    <property type="match status" value="1"/>
</dbReference>
<evidence type="ECO:0000313" key="4">
    <source>
        <dbReference type="EnsemblPlants" id="OMERI05G06570.1"/>
    </source>
</evidence>
<dbReference type="InterPro" id="IPR044816">
    <property type="entry name" value="BURP"/>
</dbReference>
<dbReference type="PROSITE" id="PS51277">
    <property type="entry name" value="BURP"/>
    <property type="match status" value="1"/>
</dbReference>
<dbReference type="Pfam" id="PF03181">
    <property type="entry name" value="BURP"/>
    <property type="match status" value="1"/>
</dbReference>
<dbReference type="HOGENOM" id="CLU_011822_0_1_1"/>
<dbReference type="AlphaFoldDB" id="A0A0E0DNE4"/>
<protein>
    <recommendedName>
        <fullName evidence="3">BURP domain-containing protein</fullName>
    </recommendedName>
</protein>
<organism evidence="4">
    <name type="scientific">Oryza meridionalis</name>
    <dbReference type="NCBI Taxonomy" id="40149"/>
    <lineage>
        <taxon>Eukaryota</taxon>
        <taxon>Viridiplantae</taxon>
        <taxon>Streptophyta</taxon>
        <taxon>Embryophyta</taxon>
        <taxon>Tracheophyta</taxon>
        <taxon>Spermatophyta</taxon>
        <taxon>Magnoliopsida</taxon>
        <taxon>Liliopsida</taxon>
        <taxon>Poales</taxon>
        <taxon>Poaceae</taxon>
        <taxon>BOP clade</taxon>
        <taxon>Oryzoideae</taxon>
        <taxon>Oryzeae</taxon>
        <taxon>Oryzinae</taxon>
        <taxon>Oryza</taxon>
    </lineage>
</organism>
<name>A0A0E0DNE4_9ORYZ</name>
<feature type="signal peptide" evidence="2">
    <location>
        <begin position="1"/>
        <end position="21"/>
    </location>
</feature>
<dbReference type="Proteomes" id="UP000008021">
    <property type="component" value="Chromosome 5"/>
</dbReference>
<sequence>MARSLAALLLLLVAAAGASHAASPAELYWKIALPTSPMPGAIRDLISPVSSAASASKEDTVGSVFFLEKDLFPGSKITLHFTRATAGAALLPRGRADSVPFASERLPEILSQLSIPLGSPTADAMRSTLAKCEAARLAGETAPKHKHYCATSLESMVEFVASSLGTRDVHAVSTEVISTLTPTPRQAYRMEAVRPVAVPGGDMVACHGMPYAYAVFGMHGLKGAAYTVTLAGADGTMAEAVAACHGDVDGHGVAVAEAYKRLGVAPGSVAVCHFLPQDDMLWVRN</sequence>
<dbReference type="InterPro" id="IPR004873">
    <property type="entry name" value="BURP_dom"/>
</dbReference>
<reference evidence="4" key="1">
    <citation type="submission" date="2015-04" db="UniProtKB">
        <authorList>
            <consortium name="EnsemblPlants"/>
        </authorList>
    </citation>
    <scope>IDENTIFICATION</scope>
</reference>
<keyword evidence="1 2" id="KW-0732">Signal</keyword>
<reference evidence="4" key="2">
    <citation type="submission" date="2018-05" db="EMBL/GenBank/DDBJ databases">
        <title>OmerRS3 (Oryza meridionalis Reference Sequence Version 3).</title>
        <authorList>
            <person name="Zhang J."/>
            <person name="Kudrna D."/>
            <person name="Lee S."/>
            <person name="Talag J."/>
            <person name="Welchert J."/>
            <person name="Wing R.A."/>
        </authorList>
    </citation>
    <scope>NUCLEOTIDE SEQUENCE [LARGE SCALE GENOMIC DNA]</scope>
    <source>
        <strain evidence="4">cv. OR44</strain>
    </source>
</reference>
<evidence type="ECO:0000259" key="3">
    <source>
        <dbReference type="PROSITE" id="PS51277"/>
    </source>
</evidence>
<dbReference type="STRING" id="40149.A0A0E0DNE4"/>